<dbReference type="OrthoDB" id="10049635at2759"/>
<evidence type="ECO:0000313" key="4">
    <source>
        <dbReference type="EMBL" id="KAJ7381179.1"/>
    </source>
</evidence>
<accession>A0A9X0D198</accession>
<evidence type="ECO:0000313" key="5">
    <source>
        <dbReference type="Proteomes" id="UP001163046"/>
    </source>
</evidence>
<dbReference type="EMBL" id="MU826351">
    <property type="protein sequence ID" value="KAJ7381179.1"/>
    <property type="molecule type" value="Genomic_DNA"/>
</dbReference>
<dbReference type="InterPro" id="IPR029019">
    <property type="entry name" value="HEX_eukaryotic_N"/>
</dbReference>
<evidence type="ECO:0000259" key="3">
    <source>
        <dbReference type="Pfam" id="PF14845"/>
    </source>
</evidence>
<feature type="signal peptide" evidence="2">
    <location>
        <begin position="1"/>
        <end position="18"/>
    </location>
</feature>
<dbReference type="PANTHER" id="PTHR22600:SF21">
    <property type="entry name" value="BETA-HEXOSAMINIDASE A"/>
    <property type="match status" value="1"/>
</dbReference>
<name>A0A9X0D198_9CNID</name>
<dbReference type="GO" id="GO:0005975">
    <property type="term" value="P:carbohydrate metabolic process"/>
    <property type="evidence" value="ECO:0007669"/>
    <property type="project" value="InterPro"/>
</dbReference>
<dbReference type="AlphaFoldDB" id="A0A9X0D198"/>
<proteinExistence type="predicted"/>
<sequence>MSVLNLFFLALALATCSASLSEPWKEQDEEEWVRTVINYVTGSVWPKPQSYNASGKTYTLTSSDFSFDSTGETSDVLKEALTRYMGLVFPDPSVKPKAGLPQITKLSVKVEQKYAPQSLESDESYTLVVEAPTSSLTTKSVWGVLRGLETFSQVVHQEQTGLVSHFTFQ</sequence>
<dbReference type="GO" id="GO:0004563">
    <property type="term" value="F:beta-N-acetylhexosaminidase activity"/>
    <property type="evidence" value="ECO:0007669"/>
    <property type="project" value="InterPro"/>
</dbReference>
<dbReference type="SUPFAM" id="SSF55545">
    <property type="entry name" value="beta-N-acetylhexosaminidase-like domain"/>
    <property type="match status" value="1"/>
</dbReference>
<dbReference type="PANTHER" id="PTHR22600">
    <property type="entry name" value="BETA-HEXOSAMINIDASE"/>
    <property type="match status" value="1"/>
</dbReference>
<protein>
    <recommendedName>
        <fullName evidence="3">Beta-hexosaminidase eukaryotic type N-terminal domain-containing protein</fullName>
    </recommendedName>
</protein>
<dbReference type="GO" id="GO:0005764">
    <property type="term" value="C:lysosome"/>
    <property type="evidence" value="ECO:0007669"/>
    <property type="project" value="TreeGrafter"/>
</dbReference>
<reference evidence="4" key="1">
    <citation type="submission" date="2023-01" db="EMBL/GenBank/DDBJ databases">
        <title>Genome assembly of the deep-sea coral Lophelia pertusa.</title>
        <authorList>
            <person name="Herrera S."/>
            <person name="Cordes E."/>
        </authorList>
    </citation>
    <scope>NUCLEOTIDE SEQUENCE</scope>
    <source>
        <strain evidence="4">USNM1676648</strain>
        <tissue evidence="4">Polyp</tissue>
    </source>
</reference>
<dbReference type="GO" id="GO:0016020">
    <property type="term" value="C:membrane"/>
    <property type="evidence" value="ECO:0007669"/>
    <property type="project" value="TreeGrafter"/>
</dbReference>
<dbReference type="Proteomes" id="UP001163046">
    <property type="component" value="Unassembled WGS sequence"/>
</dbReference>
<evidence type="ECO:0000256" key="2">
    <source>
        <dbReference type="SAM" id="SignalP"/>
    </source>
</evidence>
<dbReference type="Gene3D" id="3.30.379.10">
    <property type="entry name" value="Chitobiase/beta-hexosaminidase domain 2-like"/>
    <property type="match status" value="1"/>
</dbReference>
<keyword evidence="2" id="KW-0732">Signal</keyword>
<dbReference type="Pfam" id="PF14845">
    <property type="entry name" value="Glycohydro_20b2"/>
    <property type="match status" value="1"/>
</dbReference>
<dbReference type="GO" id="GO:0030203">
    <property type="term" value="P:glycosaminoglycan metabolic process"/>
    <property type="evidence" value="ECO:0007669"/>
    <property type="project" value="TreeGrafter"/>
</dbReference>
<dbReference type="GO" id="GO:0006689">
    <property type="term" value="P:ganglioside catabolic process"/>
    <property type="evidence" value="ECO:0007669"/>
    <property type="project" value="TreeGrafter"/>
</dbReference>
<keyword evidence="5" id="KW-1185">Reference proteome</keyword>
<organism evidence="4 5">
    <name type="scientific">Desmophyllum pertusum</name>
    <dbReference type="NCBI Taxonomy" id="174260"/>
    <lineage>
        <taxon>Eukaryota</taxon>
        <taxon>Metazoa</taxon>
        <taxon>Cnidaria</taxon>
        <taxon>Anthozoa</taxon>
        <taxon>Hexacorallia</taxon>
        <taxon>Scleractinia</taxon>
        <taxon>Caryophylliina</taxon>
        <taxon>Caryophylliidae</taxon>
        <taxon>Desmophyllum</taxon>
    </lineage>
</organism>
<gene>
    <name evidence="4" type="ORF">OS493_004778</name>
</gene>
<dbReference type="InterPro" id="IPR029018">
    <property type="entry name" value="Hex-like_dom2"/>
</dbReference>
<dbReference type="InterPro" id="IPR025705">
    <property type="entry name" value="Beta_hexosaminidase_sua/sub"/>
</dbReference>
<feature type="chain" id="PRO_5040777580" description="Beta-hexosaminidase eukaryotic type N-terminal domain-containing protein" evidence="2">
    <location>
        <begin position="19"/>
        <end position="169"/>
    </location>
</feature>
<comment type="caution">
    <text evidence="4">The sequence shown here is derived from an EMBL/GenBank/DDBJ whole genome shotgun (WGS) entry which is preliminary data.</text>
</comment>
<keyword evidence="1" id="KW-0378">Hydrolase</keyword>
<feature type="domain" description="Beta-hexosaminidase eukaryotic type N-terminal" evidence="3">
    <location>
        <begin position="44"/>
        <end position="153"/>
    </location>
</feature>
<evidence type="ECO:0000256" key="1">
    <source>
        <dbReference type="ARBA" id="ARBA00022801"/>
    </source>
</evidence>